<dbReference type="GeneID" id="93277031"/>
<keyword evidence="3" id="KW-1185">Reference proteome</keyword>
<evidence type="ECO:0000259" key="1">
    <source>
        <dbReference type="PROSITE" id="PS51094"/>
    </source>
</evidence>
<dbReference type="EMBL" id="FOIM01000020">
    <property type="protein sequence ID" value="SET93417.1"/>
    <property type="molecule type" value="Genomic_DNA"/>
</dbReference>
<dbReference type="SUPFAM" id="SSF55804">
    <property type="entry name" value="Phoshotransferase/anion transport protein"/>
    <property type="match status" value="1"/>
</dbReference>
<dbReference type="AlphaFoldDB" id="A0A1I0I9J5"/>
<dbReference type="CDD" id="cd00211">
    <property type="entry name" value="PTS_IIA_fru"/>
    <property type="match status" value="1"/>
</dbReference>
<evidence type="ECO:0000313" key="2">
    <source>
        <dbReference type="EMBL" id="SET93417.1"/>
    </source>
</evidence>
<evidence type="ECO:0000313" key="3">
    <source>
        <dbReference type="Proteomes" id="UP000198508"/>
    </source>
</evidence>
<gene>
    <name evidence="2" type="ORF">SAMN05216313_12030</name>
</gene>
<dbReference type="Proteomes" id="UP000198508">
    <property type="component" value="Unassembled WGS sequence"/>
</dbReference>
<dbReference type="PANTHER" id="PTHR47738:SF3">
    <property type="entry name" value="PHOSPHOTRANSFERASE SYSTEM MANNITOL_FRUCTOSE-SPECIFIC IIA DOMAIN CONTAINING PROTEIN"/>
    <property type="match status" value="1"/>
</dbReference>
<feature type="domain" description="PTS EIIA type-2" evidence="1">
    <location>
        <begin position="8"/>
        <end position="155"/>
    </location>
</feature>
<sequence>MSATVKGELIAADSVMCRVRAGSRDEVLKLAADHLKQAGYVTDGFFQALLKRENMFPTGICFGDTCVAIPHAEPGFVRKPVMLIMTLERPVRFVNMEDCEAEIPVEIVFVLAFTDSEKHLNVLQRLSALIRDSGTAAALREAVDQEELREVLRHSELAEFWRD</sequence>
<dbReference type="InterPro" id="IPR051541">
    <property type="entry name" value="PTS_SugarTrans_NitroReg"/>
</dbReference>
<dbReference type="InterPro" id="IPR016152">
    <property type="entry name" value="PTrfase/Anion_transptr"/>
</dbReference>
<proteinExistence type="predicted"/>
<dbReference type="RefSeq" id="WP_092366647.1">
    <property type="nucleotide sequence ID" value="NZ_FOIM01000020.1"/>
</dbReference>
<name>A0A1I0I9J5_9FIRM</name>
<protein>
    <submittedName>
        <fullName evidence="2">PTS system IIA component, Gat family</fullName>
    </submittedName>
</protein>
<dbReference type="PANTHER" id="PTHR47738">
    <property type="entry name" value="PTS SYSTEM FRUCTOSE-LIKE EIIA COMPONENT-RELATED"/>
    <property type="match status" value="1"/>
</dbReference>
<accession>A0A1I0I9J5</accession>
<reference evidence="3" key="1">
    <citation type="submission" date="2016-10" db="EMBL/GenBank/DDBJ databases">
        <authorList>
            <person name="Varghese N."/>
            <person name="Submissions S."/>
        </authorList>
    </citation>
    <scope>NUCLEOTIDE SEQUENCE [LARGE SCALE GENOMIC DNA]</scope>
    <source>
        <strain evidence="3">NLAE-zl-G277</strain>
    </source>
</reference>
<dbReference type="InterPro" id="IPR002178">
    <property type="entry name" value="PTS_EIIA_type-2_dom"/>
</dbReference>
<organism evidence="2 3">
    <name type="scientific">Enterocloster lavalensis</name>
    <dbReference type="NCBI Taxonomy" id="460384"/>
    <lineage>
        <taxon>Bacteria</taxon>
        <taxon>Bacillati</taxon>
        <taxon>Bacillota</taxon>
        <taxon>Clostridia</taxon>
        <taxon>Lachnospirales</taxon>
        <taxon>Lachnospiraceae</taxon>
        <taxon>Enterocloster</taxon>
    </lineage>
</organism>
<dbReference type="Pfam" id="PF00359">
    <property type="entry name" value="PTS_EIIA_2"/>
    <property type="match status" value="1"/>
</dbReference>
<dbReference type="PROSITE" id="PS51094">
    <property type="entry name" value="PTS_EIIA_TYPE_2"/>
    <property type="match status" value="1"/>
</dbReference>
<dbReference type="STRING" id="460384.SAMN05216313_12030"/>
<dbReference type="Gene3D" id="3.40.930.10">
    <property type="entry name" value="Mannitol-specific EII, Chain A"/>
    <property type="match status" value="1"/>
</dbReference>